<dbReference type="HOGENOM" id="CLU_066274_0_0_1"/>
<organism evidence="2">
    <name type="scientific">Gaeumannomyces tritici (strain R3-111a-1)</name>
    <name type="common">Wheat and barley take-all root rot fungus</name>
    <name type="synonym">Gaeumannomyces graminis var. tritici</name>
    <dbReference type="NCBI Taxonomy" id="644352"/>
    <lineage>
        <taxon>Eukaryota</taxon>
        <taxon>Fungi</taxon>
        <taxon>Dikarya</taxon>
        <taxon>Ascomycota</taxon>
        <taxon>Pezizomycotina</taxon>
        <taxon>Sordariomycetes</taxon>
        <taxon>Sordariomycetidae</taxon>
        <taxon>Magnaporthales</taxon>
        <taxon>Magnaporthaceae</taxon>
        <taxon>Gaeumannomyces</taxon>
    </lineage>
</organism>
<evidence type="ECO:0000313" key="4">
    <source>
        <dbReference type="Proteomes" id="UP000006039"/>
    </source>
</evidence>
<dbReference type="eggNOG" id="ENOG502S1BQ">
    <property type="taxonomic scope" value="Eukaryota"/>
</dbReference>
<dbReference type="EnsemblFungi" id="EJT80242">
    <property type="protein sequence ID" value="EJT80242"/>
    <property type="gene ID" value="GGTG_00245"/>
</dbReference>
<reference evidence="3" key="4">
    <citation type="journal article" date="2015" name="G3 (Bethesda)">
        <title>Genome sequences of three phytopathogenic species of the Magnaporthaceae family of fungi.</title>
        <authorList>
            <person name="Okagaki L.H."/>
            <person name="Nunes C.C."/>
            <person name="Sailsbery J."/>
            <person name="Clay B."/>
            <person name="Brown D."/>
            <person name="John T."/>
            <person name="Oh Y."/>
            <person name="Young N."/>
            <person name="Fitzgerald M."/>
            <person name="Haas B.J."/>
            <person name="Zeng Q."/>
            <person name="Young S."/>
            <person name="Adiconis X."/>
            <person name="Fan L."/>
            <person name="Levin J.Z."/>
            <person name="Mitchell T.K."/>
            <person name="Okubara P.A."/>
            <person name="Farman M.L."/>
            <person name="Kohn L.M."/>
            <person name="Birren B."/>
            <person name="Ma L.-J."/>
            <person name="Dean R.A."/>
        </authorList>
    </citation>
    <scope>NUCLEOTIDE SEQUENCE</scope>
    <source>
        <strain evidence="3">R3-111a-1</strain>
    </source>
</reference>
<dbReference type="OrthoDB" id="2565191at2759"/>
<reference evidence="2" key="2">
    <citation type="submission" date="2010-07" db="EMBL/GenBank/DDBJ databases">
        <authorList>
            <consortium name="The Broad Institute Genome Sequencing Platform"/>
            <consortium name="Broad Institute Genome Sequencing Center for Infectious Disease"/>
            <person name="Ma L.-J."/>
            <person name="Dead R."/>
            <person name="Young S."/>
            <person name="Zeng Q."/>
            <person name="Koehrsen M."/>
            <person name="Alvarado L."/>
            <person name="Berlin A."/>
            <person name="Chapman S.B."/>
            <person name="Chen Z."/>
            <person name="Freedman E."/>
            <person name="Gellesch M."/>
            <person name="Goldberg J."/>
            <person name="Griggs A."/>
            <person name="Gujja S."/>
            <person name="Heilman E.R."/>
            <person name="Heiman D."/>
            <person name="Hepburn T."/>
            <person name="Howarth C."/>
            <person name="Jen D."/>
            <person name="Larson L."/>
            <person name="Mehta T."/>
            <person name="Neiman D."/>
            <person name="Pearson M."/>
            <person name="Roberts A."/>
            <person name="Saif S."/>
            <person name="Shea T."/>
            <person name="Shenoy N."/>
            <person name="Sisk P."/>
            <person name="Stolte C."/>
            <person name="Sykes S."/>
            <person name="Walk T."/>
            <person name="White J."/>
            <person name="Yandava C."/>
            <person name="Haas B."/>
            <person name="Nusbaum C."/>
            <person name="Birren B."/>
        </authorList>
    </citation>
    <scope>NUCLEOTIDE SEQUENCE</scope>
    <source>
        <strain evidence="2">R3-111a-1</strain>
    </source>
</reference>
<protein>
    <submittedName>
        <fullName evidence="2 3">Uncharacterized protein</fullName>
    </submittedName>
</protein>
<dbReference type="PANTHER" id="PTHR28054:SF1">
    <property type="entry name" value="RNA POLYMERASE I-SPECIFIC TRANSCRIPTION INITIATION FACTOR RRN10"/>
    <property type="match status" value="1"/>
</dbReference>
<evidence type="ECO:0000256" key="1">
    <source>
        <dbReference type="SAM" id="MobiDB-lite"/>
    </source>
</evidence>
<reference evidence="2" key="3">
    <citation type="submission" date="2010-09" db="EMBL/GenBank/DDBJ databases">
        <title>Annotation of Gaeumannomyces graminis var. tritici R3-111a-1.</title>
        <authorList>
            <consortium name="The Broad Institute Genome Sequencing Platform"/>
            <person name="Ma L.-J."/>
            <person name="Dead R."/>
            <person name="Young S.K."/>
            <person name="Zeng Q."/>
            <person name="Gargeya S."/>
            <person name="Fitzgerald M."/>
            <person name="Haas B."/>
            <person name="Abouelleil A."/>
            <person name="Alvarado L."/>
            <person name="Arachchi H.M."/>
            <person name="Berlin A."/>
            <person name="Brown A."/>
            <person name="Chapman S.B."/>
            <person name="Chen Z."/>
            <person name="Dunbar C."/>
            <person name="Freedman E."/>
            <person name="Gearin G."/>
            <person name="Gellesch M."/>
            <person name="Goldberg J."/>
            <person name="Griggs A."/>
            <person name="Gujja S."/>
            <person name="Heiman D."/>
            <person name="Howarth C."/>
            <person name="Larson L."/>
            <person name="Lui A."/>
            <person name="MacDonald P.J.P."/>
            <person name="Mehta T."/>
            <person name="Montmayeur A."/>
            <person name="Murphy C."/>
            <person name="Neiman D."/>
            <person name="Pearson M."/>
            <person name="Priest M."/>
            <person name="Roberts A."/>
            <person name="Saif S."/>
            <person name="Shea T."/>
            <person name="Shenoy N."/>
            <person name="Sisk P."/>
            <person name="Stolte C."/>
            <person name="Sykes S."/>
            <person name="Yandava C."/>
            <person name="Wortman J."/>
            <person name="Nusbaum C."/>
            <person name="Birren B."/>
        </authorList>
    </citation>
    <scope>NUCLEOTIDE SEQUENCE</scope>
    <source>
        <strain evidence="2">R3-111a-1</strain>
    </source>
</reference>
<evidence type="ECO:0000313" key="3">
    <source>
        <dbReference type="EnsemblFungi" id="EJT80242"/>
    </source>
</evidence>
<proteinExistence type="predicted"/>
<sequence length="251" mass="27431">MGDATRDRHSGQQIRESYVSETALDTAEEPRQKRHANVYDAVAGRVTTTGSLGASSGVRSVDGIYRLRDATLAPEDVLFQRIDAPQRYAEKDIYFSREAAAVTESDSRLLPDSDLLKAVHSYAAHLFEKVGSHRGVHGGGGHGEEGEGEVRDPGCFFGLRHVDERSMDETALIAFGILLEETGREVLGRRGDLVFTEGLDEEGPAQTGRVADGDGRQPHTREVSVGPSDGETFWRKGYKRRKRNDGGFGEG</sequence>
<feature type="compositionally biased region" description="Basic and acidic residues" evidence="1">
    <location>
        <begin position="211"/>
        <end position="222"/>
    </location>
</feature>
<dbReference type="GeneID" id="20340703"/>
<dbReference type="AlphaFoldDB" id="J3NG52"/>
<feature type="region of interest" description="Disordered" evidence="1">
    <location>
        <begin position="197"/>
        <end position="251"/>
    </location>
</feature>
<name>J3NG52_GAET3</name>
<dbReference type="GO" id="GO:0006360">
    <property type="term" value="P:transcription by RNA polymerase I"/>
    <property type="evidence" value="ECO:0007669"/>
    <property type="project" value="InterPro"/>
</dbReference>
<dbReference type="VEuPathDB" id="FungiDB:GGTG_00245"/>
<dbReference type="PANTHER" id="PTHR28054">
    <property type="entry name" value="RNA POLYMERASE I-SPECIFIC TRANSCRIPTION INITIATION FACTOR RRN10"/>
    <property type="match status" value="1"/>
</dbReference>
<gene>
    <name evidence="3" type="primary">20340703</name>
    <name evidence="2" type="ORF">GGTG_00245</name>
</gene>
<feature type="compositionally biased region" description="Basic and acidic residues" evidence="1">
    <location>
        <begin position="1"/>
        <end position="10"/>
    </location>
</feature>
<dbReference type="Proteomes" id="UP000006039">
    <property type="component" value="Unassembled WGS sequence"/>
</dbReference>
<accession>J3NG52</accession>
<keyword evidence="4" id="KW-1185">Reference proteome</keyword>
<reference evidence="4" key="1">
    <citation type="submission" date="2010-07" db="EMBL/GenBank/DDBJ databases">
        <title>The genome sequence of Gaeumannomyces graminis var. tritici strain R3-111a-1.</title>
        <authorList>
            <consortium name="The Broad Institute Genome Sequencing Platform"/>
            <person name="Ma L.-J."/>
            <person name="Dead R."/>
            <person name="Young S."/>
            <person name="Zeng Q."/>
            <person name="Koehrsen M."/>
            <person name="Alvarado L."/>
            <person name="Berlin A."/>
            <person name="Chapman S.B."/>
            <person name="Chen Z."/>
            <person name="Freedman E."/>
            <person name="Gellesch M."/>
            <person name="Goldberg J."/>
            <person name="Griggs A."/>
            <person name="Gujja S."/>
            <person name="Heilman E.R."/>
            <person name="Heiman D."/>
            <person name="Hepburn T."/>
            <person name="Howarth C."/>
            <person name="Jen D."/>
            <person name="Larson L."/>
            <person name="Mehta T."/>
            <person name="Neiman D."/>
            <person name="Pearson M."/>
            <person name="Roberts A."/>
            <person name="Saif S."/>
            <person name="Shea T."/>
            <person name="Shenoy N."/>
            <person name="Sisk P."/>
            <person name="Stolte C."/>
            <person name="Sykes S."/>
            <person name="Walk T."/>
            <person name="White J."/>
            <person name="Yandava C."/>
            <person name="Haas B."/>
            <person name="Nusbaum C."/>
            <person name="Birren B."/>
        </authorList>
    </citation>
    <scope>NUCLEOTIDE SEQUENCE [LARGE SCALE GENOMIC DNA]</scope>
    <source>
        <strain evidence="4">R3-111a-1</strain>
    </source>
</reference>
<reference evidence="3" key="5">
    <citation type="submission" date="2018-04" db="UniProtKB">
        <authorList>
            <consortium name="EnsemblFungi"/>
        </authorList>
    </citation>
    <scope>IDENTIFICATION</scope>
    <source>
        <strain evidence="3">R3-111a-1</strain>
    </source>
</reference>
<dbReference type="STRING" id="644352.J3NG52"/>
<feature type="region of interest" description="Disordered" evidence="1">
    <location>
        <begin position="1"/>
        <end position="36"/>
    </location>
</feature>
<dbReference type="RefSeq" id="XP_009216251.1">
    <property type="nucleotide sequence ID" value="XM_009217987.1"/>
</dbReference>
<dbReference type="InterPro" id="IPR022793">
    <property type="entry name" value="Rrn10"/>
</dbReference>
<dbReference type="EMBL" id="GL385395">
    <property type="protein sequence ID" value="EJT80242.1"/>
    <property type="molecule type" value="Genomic_DNA"/>
</dbReference>
<evidence type="ECO:0000313" key="2">
    <source>
        <dbReference type="EMBL" id="EJT80242.1"/>
    </source>
</evidence>